<reference evidence="1" key="1">
    <citation type="journal article" date="2015" name="Nature">
        <title>Complex archaea that bridge the gap between prokaryotes and eukaryotes.</title>
        <authorList>
            <person name="Spang A."/>
            <person name="Saw J.H."/>
            <person name="Jorgensen S.L."/>
            <person name="Zaremba-Niedzwiedzka K."/>
            <person name="Martijn J."/>
            <person name="Lind A.E."/>
            <person name="van Eijk R."/>
            <person name="Schleper C."/>
            <person name="Guy L."/>
            <person name="Ettema T.J."/>
        </authorList>
    </citation>
    <scope>NUCLEOTIDE SEQUENCE</scope>
</reference>
<organism evidence="1">
    <name type="scientific">marine sediment metagenome</name>
    <dbReference type="NCBI Taxonomy" id="412755"/>
    <lineage>
        <taxon>unclassified sequences</taxon>
        <taxon>metagenomes</taxon>
        <taxon>ecological metagenomes</taxon>
    </lineage>
</organism>
<name>A0A0F9LF63_9ZZZZ</name>
<sequence length="198" mass="23201">NYAMMIFACNDLPRVYDFSEGFWSRWVVMQFPYKFLPQKEIDRRNPEERKMCKLQDPAILKKLTTPKELSGLLNEALDGLDRLKINKDFSYSQGTAEIKDFWIRQSDSFTAFCMDMIEEDCDIWISKKNLRKAFNRYCKEHKVKGCGDKNIKAVLEDMFGVIESRKGESSYSQESVWEGIRFKPDSAGTEQKRLKVGE</sequence>
<accession>A0A0F9LF63</accession>
<dbReference type="EMBL" id="LAZR01012578">
    <property type="protein sequence ID" value="KKM26100.1"/>
    <property type="molecule type" value="Genomic_DNA"/>
</dbReference>
<dbReference type="AlphaFoldDB" id="A0A0F9LF63"/>
<evidence type="ECO:0000313" key="1">
    <source>
        <dbReference type="EMBL" id="KKM26100.1"/>
    </source>
</evidence>
<feature type="non-terminal residue" evidence="1">
    <location>
        <position position="1"/>
    </location>
</feature>
<proteinExistence type="predicted"/>
<gene>
    <name evidence="1" type="ORF">LCGC14_1588160</name>
</gene>
<comment type="caution">
    <text evidence="1">The sequence shown here is derived from an EMBL/GenBank/DDBJ whole genome shotgun (WGS) entry which is preliminary data.</text>
</comment>
<evidence type="ECO:0008006" key="2">
    <source>
        <dbReference type="Google" id="ProtNLM"/>
    </source>
</evidence>
<protein>
    <recommendedName>
        <fullName evidence="2">SF3 helicase domain-containing protein</fullName>
    </recommendedName>
</protein>